<feature type="transmembrane region" description="Helical" evidence="5">
    <location>
        <begin position="28"/>
        <end position="51"/>
    </location>
</feature>
<evidence type="ECO:0000256" key="2">
    <source>
        <dbReference type="ARBA" id="ARBA00022692"/>
    </source>
</evidence>
<feature type="transmembrane region" description="Helical" evidence="5">
    <location>
        <begin position="114"/>
        <end position="136"/>
    </location>
</feature>
<evidence type="ECO:0000256" key="5">
    <source>
        <dbReference type="SAM" id="Phobius"/>
    </source>
</evidence>
<feature type="transmembrane region" description="Helical" evidence="5">
    <location>
        <begin position="516"/>
        <end position="534"/>
    </location>
</feature>
<sequence length="557" mass="60471">MWPFSHCSSDSDSDSCAVRNPNKLDSQAVVALLPFAAAFIIVDILAARHVFPRLSRAHNERGAKGWKRRGAAWVFGTTVSLAVMLGLLILGEILEVVDPVAKNLALHATVPSLLFLLVALVPWLQCRAVVTGAGWSFDRDARGAVSKVAWGLQFALFGAWLFSFWAVGGSVLPDPASDSASDSARASRGDGDGDGDWDWRHQLTKECLERVGVVGICLMALLAGFASVSTPWHTLVDGPSRRKRPVTEADINRKRAGLEATSEMLATKRHQLRQLRQLERRAAAKGKSCSGGLVGNMMMMMGSTFGATMSGDEAEMRALRMEIAGLETMEANLASNLSLMRNHRAATARASTVGGRIMLAPSYVLAAYCVYRVLATMLTTLLRRGRVHRSRSRSPSPSFADTDPISRFLGLMARHWDPELDQLAWARTISFALSGVILLASANSAVQTFHLLAKWAPPGRLRHARASLALAVGQVTATHVISASLLLRSQLPARAGGAVTRLLQGAPSPGFVDRWFETWFLLGCALSALGIWMGRKLSRFDDDWDDYGAEEMGAKRL</sequence>
<feature type="transmembrane region" description="Helical" evidence="5">
    <location>
        <begin position="148"/>
        <end position="167"/>
    </location>
</feature>
<keyword evidence="2 5" id="KW-0812">Transmembrane</keyword>
<evidence type="ECO:0000313" key="8">
    <source>
        <dbReference type="EMBL" id="GAB0134013.1"/>
    </source>
</evidence>
<feature type="transmembrane region" description="Helical" evidence="5">
    <location>
        <begin position="424"/>
        <end position="446"/>
    </location>
</feature>
<dbReference type="Proteomes" id="UP001562357">
    <property type="component" value="Unassembled WGS sequence"/>
</dbReference>
<evidence type="ECO:0000256" key="4">
    <source>
        <dbReference type="ARBA" id="ARBA00023136"/>
    </source>
</evidence>
<comment type="subcellular location">
    <subcellularLocation>
        <location evidence="1">Membrane</location>
        <topology evidence="1">Multi-pass membrane protein</topology>
    </subcellularLocation>
</comment>
<feature type="domain" description="Golgi pH regulator conserved" evidence="7">
    <location>
        <begin position="202"/>
        <end position="272"/>
    </location>
</feature>
<dbReference type="InterPro" id="IPR022535">
    <property type="entry name" value="Golgi_pH-regulator_cons_dom"/>
</dbReference>
<dbReference type="PANTHER" id="PTHR15948:SF0">
    <property type="entry name" value="GOLGI PH REGULATOR A-RELATED"/>
    <property type="match status" value="1"/>
</dbReference>
<evidence type="ECO:0000313" key="9">
    <source>
        <dbReference type="Proteomes" id="UP001562357"/>
    </source>
</evidence>
<keyword evidence="9" id="KW-1185">Reference proteome</keyword>
<evidence type="ECO:0000256" key="3">
    <source>
        <dbReference type="ARBA" id="ARBA00022989"/>
    </source>
</evidence>
<feature type="transmembrane region" description="Helical" evidence="5">
    <location>
        <begin position="211"/>
        <end position="235"/>
    </location>
</feature>
<feature type="transmembrane region" description="Helical" evidence="5">
    <location>
        <begin position="467"/>
        <end position="487"/>
    </location>
</feature>
<organism evidence="8 9">
    <name type="scientific">Epichloe bromicola</name>
    <dbReference type="NCBI Taxonomy" id="79588"/>
    <lineage>
        <taxon>Eukaryota</taxon>
        <taxon>Fungi</taxon>
        <taxon>Dikarya</taxon>
        <taxon>Ascomycota</taxon>
        <taxon>Pezizomycotina</taxon>
        <taxon>Sordariomycetes</taxon>
        <taxon>Hypocreomycetidae</taxon>
        <taxon>Hypocreales</taxon>
        <taxon>Clavicipitaceae</taxon>
        <taxon>Epichloe</taxon>
    </lineage>
</organism>
<accession>A0ABQ0CKQ5</accession>
<feature type="transmembrane region" description="Helical" evidence="5">
    <location>
        <begin position="363"/>
        <end position="382"/>
    </location>
</feature>
<reference evidence="9" key="1">
    <citation type="submission" date="2024-06" db="EMBL/GenBank/DDBJ databases">
        <title>Draft Genome Sequences of Epichloe bromicola Strains Isolated from Elymus ciliaris.</title>
        <authorList>
            <consortium name="Epichloe bromicola genome sequencing consortium"/>
            <person name="Miura A."/>
            <person name="Imano S."/>
            <person name="Ashida A."/>
            <person name="Sato I."/>
            <person name="Chiba S."/>
            <person name="Tanaka A."/>
            <person name="Camagna M."/>
            <person name="Takemoto D."/>
        </authorList>
    </citation>
    <scope>NUCLEOTIDE SEQUENCE [LARGE SCALE GENOMIC DNA]</scope>
    <source>
        <strain evidence="9">DP</strain>
    </source>
</reference>
<gene>
    <name evidence="8" type="primary">g2400</name>
    <name evidence="8" type="ORF">EsDP_00002400</name>
</gene>
<keyword evidence="3 5" id="KW-1133">Transmembrane helix</keyword>
<proteinExistence type="predicted"/>
<dbReference type="InterPro" id="IPR015672">
    <property type="entry name" value="GPHR/GTG"/>
</dbReference>
<dbReference type="PANTHER" id="PTHR15948">
    <property type="entry name" value="G-PROTEIN COUPLED RECEPTOR 89-RELATED"/>
    <property type="match status" value="1"/>
</dbReference>
<name>A0ABQ0CKQ5_9HYPO</name>
<dbReference type="Pfam" id="PF12430">
    <property type="entry name" value="ABA_GPCR"/>
    <property type="match status" value="1"/>
</dbReference>
<evidence type="ECO:0000259" key="7">
    <source>
        <dbReference type="Pfam" id="PF12537"/>
    </source>
</evidence>
<dbReference type="InterPro" id="IPR025969">
    <property type="entry name" value="ABA_GPCR_dom"/>
</dbReference>
<feature type="domain" description="Abscisic acid G-protein coupled receptor-like" evidence="6">
    <location>
        <begin position="349"/>
        <end position="536"/>
    </location>
</feature>
<protein>
    <submittedName>
        <fullName evidence="8">Uncharacterized protein</fullName>
    </submittedName>
</protein>
<feature type="transmembrane region" description="Helical" evidence="5">
    <location>
        <begin position="72"/>
        <end position="94"/>
    </location>
</feature>
<keyword evidence="4 5" id="KW-0472">Membrane</keyword>
<dbReference type="Pfam" id="PF12537">
    <property type="entry name" value="GPHR_N"/>
    <property type="match status" value="1"/>
</dbReference>
<evidence type="ECO:0000256" key="1">
    <source>
        <dbReference type="ARBA" id="ARBA00004141"/>
    </source>
</evidence>
<evidence type="ECO:0000259" key="6">
    <source>
        <dbReference type="Pfam" id="PF12430"/>
    </source>
</evidence>
<dbReference type="EMBL" id="BAAFGZ010000064">
    <property type="protein sequence ID" value="GAB0134013.1"/>
    <property type="molecule type" value="Genomic_DNA"/>
</dbReference>
<comment type="caution">
    <text evidence="8">The sequence shown here is derived from an EMBL/GenBank/DDBJ whole genome shotgun (WGS) entry which is preliminary data.</text>
</comment>